<evidence type="ECO:0000313" key="1">
    <source>
        <dbReference type="EMBL" id="KAF9518529.1"/>
    </source>
</evidence>
<keyword evidence="2" id="KW-1185">Reference proteome</keyword>
<sequence>MDLITSSTQIRVSSTLEKSSGKKNLTDGSPETCWSSTQGYPVLRYFRDDSQGTPQYIQASFDSLILPQVISLTFQGGFAGLRCALYARSRGINGDDSSSGKDKIERDGWLLLDRFFPEDVNRKQTFSLAAAEDSPPTEGIDTPRQGYNQVKIVFEESSDFFGRIVVYDLAIEGIIL</sequence>
<organism evidence="1 2">
    <name type="scientific">Hydnum rufescens UP504</name>
    <dbReference type="NCBI Taxonomy" id="1448309"/>
    <lineage>
        <taxon>Eukaryota</taxon>
        <taxon>Fungi</taxon>
        <taxon>Dikarya</taxon>
        <taxon>Basidiomycota</taxon>
        <taxon>Agaricomycotina</taxon>
        <taxon>Agaricomycetes</taxon>
        <taxon>Cantharellales</taxon>
        <taxon>Hydnaceae</taxon>
        <taxon>Hydnum</taxon>
    </lineage>
</organism>
<comment type="caution">
    <text evidence="1">The sequence shown here is derived from an EMBL/GenBank/DDBJ whole genome shotgun (WGS) entry which is preliminary data.</text>
</comment>
<evidence type="ECO:0000313" key="2">
    <source>
        <dbReference type="Proteomes" id="UP000886523"/>
    </source>
</evidence>
<reference evidence="1" key="1">
    <citation type="journal article" date="2020" name="Nat. Commun.">
        <title>Large-scale genome sequencing of mycorrhizal fungi provides insights into the early evolution of symbiotic traits.</title>
        <authorList>
            <person name="Miyauchi S."/>
            <person name="Kiss E."/>
            <person name="Kuo A."/>
            <person name="Drula E."/>
            <person name="Kohler A."/>
            <person name="Sanchez-Garcia M."/>
            <person name="Morin E."/>
            <person name="Andreopoulos B."/>
            <person name="Barry K.W."/>
            <person name="Bonito G."/>
            <person name="Buee M."/>
            <person name="Carver A."/>
            <person name="Chen C."/>
            <person name="Cichocki N."/>
            <person name="Clum A."/>
            <person name="Culley D."/>
            <person name="Crous P.W."/>
            <person name="Fauchery L."/>
            <person name="Girlanda M."/>
            <person name="Hayes R.D."/>
            <person name="Keri Z."/>
            <person name="LaButti K."/>
            <person name="Lipzen A."/>
            <person name="Lombard V."/>
            <person name="Magnuson J."/>
            <person name="Maillard F."/>
            <person name="Murat C."/>
            <person name="Nolan M."/>
            <person name="Ohm R.A."/>
            <person name="Pangilinan J."/>
            <person name="Pereira M.F."/>
            <person name="Perotto S."/>
            <person name="Peter M."/>
            <person name="Pfister S."/>
            <person name="Riley R."/>
            <person name="Sitrit Y."/>
            <person name="Stielow J.B."/>
            <person name="Szollosi G."/>
            <person name="Zifcakova L."/>
            <person name="Stursova M."/>
            <person name="Spatafora J.W."/>
            <person name="Tedersoo L."/>
            <person name="Vaario L.M."/>
            <person name="Yamada A."/>
            <person name="Yan M."/>
            <person name="Wang P."/>
            <person name="Xu J."/>
            <person name="Bruns T."/>
            <person name="Baldrian P."/>
            <person name="Vilgalys R."/>
            <person name="Dunand C."/>
            <person name="Henrissat B."/>
            <person name="Grigoriev I.V."/>
            <person name="Hibbett D."/>
            <person name="Nagy L.G."/>
            <person name="Martin F.M."/>
        </authorList>
    </citation>
    <scope>NUCLEOTIDE SEQUENCE</scope>
    <source>
        <strain evidence="1">UP504</strain>
    </source>
</reference>
<dbReference type="EMBL" id="MU128924">
    <property type="protein sequence ID" value="KAF9518529.1"/>
    <property type="molecule type" value="Genomic_DNA"/>
</dbReference>
<dbReference type="Proteomes" id="UP000886523">
    <property type="component" value="Unassembled WGS sequence"/>
</dbReference>
<dbReference type="InterPro" id="IPR008979">
    <property type="entry name" value="Galactose-bd-like_sf"/>
</dbReference>
<accession>A0A9P6E0U4</accession>
<evidence type="ECO:0008006" key="3">
    <source>
        <dbReference type="Google" id="ProtNLM"/>
    </source>
</evidence>
<dbReference type="SUPFAM" id="SSF49785">
    <property type="entry name" value="Galactose-binding domain-like"/>
    <property type="match status" value="1"/>
</dbReference>
<dbReference type="OrthoDB" id="10052260at2759"/>
<protein>
    <recommendedName>
        <fullName evidence="3">Galactose-binding like protein</fullName>
    </recommendedName>
</protein>
<proteinExistence type="predicted"/>
<name>A0A9P6E0U4_9AGAM</name>
<dbReference type="AlphaFoldDB" id="A0A9P6E0U4"/>
<gene>
    <name evidence="1" type="ORF">BS47DRAFT_1379818</name>
</gene>